<name>A0ABP9KQW5_9NOCA</name>
<keyword evidence="2" id="KW-0812">Transmembrane</keyword>
<evidence type="ECO:0000313" key="3">
    <source>
        <dbReference type="EMBL" id="GAA5063984.1"/>
    </source>
</evidence>
<dbReference type="Proteomes" id="UP001500603">
    <property type="component" value="Unassembled WGS sequence"/>
</dbReference>
<dbReference type="RefSeq" id="WP_345498265.1">
    <property type="nucleotide sequence ID" value="NZ_BAABJM010000006.1"/>
</dbReference>
<comment type="caution">
    <text evidence="3">The sequence shown here is derived from an EMBL/GenBank/DDBJ whole genome shotgun (WGS) entry which is preliminary data.</text>
</comment>
<keyword evidence="4" id="KW-1185">Reference proteome</keyword>
<evidence type="ECO:0000256" key="2">
    <source>
        <dbReference type="SAM" id="Phobius"/>
    </source>
</evidence>
<feature type="compositionally biased region" description="Pro residues" evidence="1">
    <location>
        <begin position="96"/>
        <end position="105"/>
    </location>
</feature>
<accession>A0ABP9KQW5</accession>
<proteinExistence type="predicted"/>
<dbReference type="EMBL" id="BAABJM010000006">
    <property type="protein sequence ID" value="GAA5063984.1"/>
    <property type="molecule type" value="Genomic_DNA"/>
</dbReference>
<sequence>MRAYYRAPSGRSLRRPHYQNYANSVLVHRYGRSRYRAASTSRGGGIHIDHILAFVGAAIVVAVCALLVAAIFAAPGGAGEDPDRPAPIVHTRPQRPALPPPPPCFPFQGNC</sequence>
<feature type="region of interest" description="Disordered" evidence="1">
    <location>
        <begin position="77"/>
        <end position="111"/>
    </location>
</feature>
<evidence type="ECO:0000313" key="4">
    <source>
        <dbReference type="Proteomes" id="UP001500603"/>
    </source>
</evidence>
<keyword evidence="2" id="KW-0472">Membrane</keyword>
<feature type="transmembrane region" description="Helical" evidence="2">
    <location>
        <begin position="51"/>
        <end position="74"/>
    </location>
</feature>
<organism evidence="3 4">
    <name type="scientific">Nocardia callitridis</name>
    <dbReference type="NCBI Taxonomy" id="648753"/>
    <lineage>
        <taxon>Bacteria</taxon>
        <taxon>Bacillati</taxon>
        <taxon>Actinomycetota</taxon>
        <taxon>Actinomycetes</taxon>
        <taxon>Mycobacteriales</taxon>
        <taxon>Nocardiaceae</taxon>
        <taxon>Nocardia</taxon>
    </lineage>
</organism>
<gene>
    <name evidence="3" type="ORF">GCM10023318_49410</name>
</gene>
<evidence type="ECO:0000256" key="1">
    <source>
        <dbReference type="SAM" id="MobiDB-lite"/>
    </source>
</evidence>
<reference evidence="4" key="1">
    <citation type="journal article" date="2019" name="Int. J. Syst. Evol. Microbiol.">
        <title>The Global Catalogue of Microorganisms (GCM) 10K type strain sequencing project: providing services to taxonomists for standard genome sequencing and annotation.</title>
        <authorList>
            <consortium name="The Broad Institute Genomics Platform"/>
            <consortium name="The Broad Institute Genome Sequencing Center for Infectious Disease"/>
            <person name="Wu L."/>
            <person name="Ma J."/>
        </authorList>
    </citation>
    <scope>NUCLEOTIDE SEQUENCE [LARGE SCALE GENOMIC DNA]</scope>
    <source>
        <strain evidence="4">JCM 18298</strain>
    </source>
</reference>
<protein>
    <submittedName>
        <fullName evidence="3">Uncharacterized protein</fullName>
    </submittedName>
</protein>
<keyword evidence="2" id="KW-1133">Transmembrane helix</keyword>